<keyword evidence="1 2" id="KW-0238">DNA-binding</keyword>
<dbReference type="InterPro" id="IPR050109">
    <property type="entry name" value="HTH-type_TetR-like_transc_reg"/>
</dbReference>
<dbReference type="Pfam" id="PF00440">
    <property type="entry name" value="TetR_N"/>
    <property type="match status" value="1"/>
</dbReference>
<dbReference type="Gene3D" id="1.10.357.10">
    <property type="entry name" value="Tetracycline Repressor, domain 2"/>
    <property type="match status" value="1"/>
</dbReference>
<dbReference type="PROSITE" id="PS50977">
    <property type="entry name" value="HTH_TETR_2"/>
    <property type="match status" value="1"/>
</dbReference>
<dbReference type="InterPro" id="IPR001647">
    <property type="entry name" value="HTH_TetR"/>
</dbReference>
<keyword evidence="5" id="KW-1185">Reference proteome</keyword>
<feature type="domain" description="HTH tetR-type" evidence="3">
    <location>
        <begin position="16"/>
        <end position="76"/>
    </location>
</feature>
<proteinExistence type="predicted"/>
<dbReference type="PRINTS" id="PR00455">
    <property type="entry name" value="HTHTETR"/>
</dbReference>
<evidence type="ECO:0000313" key="4">
    <source>
        <dbReference type="EMBL" id="NBJ25462.1"/>
    </source>
</evidence>
<evidence type="ECO:0000256" key="2">
    <source>
        <dbReference type="PROSITE-ProRule" id="PRU00335"/>
    </source>
</evidence>
<name>A0ABW9YYS6_9HYPH</name>
<sequence>MAAAGKPGSKRRLSKADRCEQMIETALEIIRENGADALTLGYLAERAGVSKPIAYEHFGTRSGLLIALYRRIDEKQVRALLGCLATAQHELDEVARLIARAYMTCHSASGPEGHAISAALMGDPQMEAVQQDLRDGCVRIIADALARFSKLSRDTLEQRCVGIVGAAEALSRDMTRGRLDKVEAIENLTALIVSGIDPR</sequence>
<evidence type="ECO:0000313" key="5">
    <source>
        <dbReference type="Proteomes" id="UP000818323"/>
    </source>
</evidence>
<organism evidence="4 5">
    <name type="scientific">Microvirga arsenatis</name>
    <dbReference type="NCBI Taxonomy" id="2692265"/>
    <lineage>
        <taxon>Bacteria</taxon>
        <taxon>Pseudomonadati</taxon>
        <taxon>Pseudomonadota</taxon>
        <taxon>Alphaproteobacteria</taxon>
        <taxon>Hyphomicrobiales</taxon>
        <taxon>Methylobacteriaceae</taxon>
        <taxon>Microvirga</taxon>
    </lineage>
</organism>
<dbReference type="EMBL" id="JAAAXJ010000006">
    <property type="protein sequence ID" value="NBJ25462.1"/>
    <property type="molecule type" value="Genomic_DNA"/>
</dbReference>
<dbReference type="PANTHER" id="PTHR30055">
    <property type="entry name" value="HTH-TYPE TRANSCRIPTIONAL REGULATOR RUTR"/>
    <property type="match status" value="1"/>
</dbReference>
<dbReference type="Proteomes" id="UP000818323">
    <property type="component" value="Unassembled WGS sequence"/>
</dbReference>
<comment type="caution">
    <text evidence="4">The sequence shown here is derived from an EMBL/GenBank/DDBJ whole genome shotgun (WGS) entry which is preliminary data.</text>
</comment>
<accession>A0ABW9YYS6</accession>
<dbReference type="SUPFAM" id="SSF46689">
    <property type="entry name" value="Homeodomain-like"/>
    <property type="match status" value="1"/>
</dbReference>
<dbReference type="PANTHER" id="PTHR30055:SF223">
    <property type="entry name" value="HTH-TYPE TRANSCRIPTIONAL REGULATOR UIDR"/>
    <property type="match status" value="1"/>
</dbReference>
<evidence type="ECO:0000256" key="1">
    <source>
        <dbReference type="ARBA" id="ARBA00023125"/>
    </source>
</evidence>
<gene>
    <name evidence="4" type="ORF">GR303_13970</name>
</gene>
<protein>
    <submittedName>
        <fullName evidence="4">TetR family transcriptional regulator</fullName>
    </submittedName>
</protein>
<evidence type="ECO:0000259" key="3">
    <source>
        <dbReference type="PROSITE" id="PS50977"/>
    </source>
</evidence>
<dbReference type="InterPro" id="IPR009057">
    <property type="entry name" value="Homeodomain-like_sf"/>
</dbReference>
<reference evidence="4 5" key="1">
    <citation type="submission" date="2020-01" db="EMBL/GenBank/DDBJ databases">
        <title>Microvirga sp. nov., an arsenate reduction bacterium isolated from Tibet hotspring sediments.</title>
        <authorList>
            <person name="Yuan C.-G."/>
        </authorList>
    </citation>
    <scope>NUCLEOTIDE SEQUENCE [LARGE SCALE GENOMIC DNA]</scope>
    <source>
        <strain evidence="4 5">SYSU G3D203</strain>
    </source>
</reference>
<feature type="DNA-binding region" description="H-T-H motif" evidence="2">
    <location>
        <begin position="39"/>
        <end position="58"/>
    </location>
</feature>